<evidence type="ECO:0000256" key="9">
    <source>
        <dbReference type="SAM" id="Phobius"/>
    </source>
</evidence>
<feature type="transmembrane region" description="Helical" evidence="9">
    <location>
        <begin position="84"/>
        <end position="102"/>
    </location>
</feature>
<accession>A0A853ER23</accession>
<name>A0A853ER23_9MICO</name>
<dbReference type="AlphaFoldDB" id="A0A853ER23"/>
<keyword evidence="5 9" id="KW-1133">Transmembrane helix</keyword>
<comment type="caution">
    <text evidence="10">The sequence shown here is derived from an EMBL/GenBank/DDBJ whole genome shotgun (WGS) entry which is preliminary data.</text>
</comment>
<feature type="transmembrane region" description="Helical" evidence="9">
    <location>
        <begin position="32"/>
        <end position="51"/>
    </location>
</feature>
<evidence type="ECO:0000256" key="5">
    <source>
        <dbReference type="ARBA" id="ARBA00022989"/>
    </source>
</evidence>
<evidence type="ECO:0000256" key="1">
    <source>
        <dbReference type="ARBA" id="ARBA00004651"/>
    </source>
</evidence>
<dbReference type="EMBL" id="JACBYE010000007">
    <property type="protein sequence ID" value="NYS92827.1"/>
    <property type="molecule type" value="Genomic_DNA"/>
</dbReference>
<feature type="region of interest" description="Disordered" evidence="8">
    <location>
        <begin position="108"/>
        <end position="134"/>
    </location>
</feature>
<comment type="similarity">
    <text evidence="7">Belongs to the drug/metabolite transporter (DMT) superfamily. Small multidrug resistance (SMR) (TC 2.A.7.1) family.</text>
</comment>
<dbReference type="PANTHER" id="PTHR30561:SF1">
    <property type="entry name" value="MULTIDRUG TRANSPORTER EMRE"/>
    <property type="match status" value="1"/>
</dbReference>
<dbReference type="Pfam" id="PF00893">
    <property type="entry name" value="Multi_Drug_Res"/>
    <property type="match status" value="1"/>
</dbReference>
<keyword evidence="11" id="KW-1185">Reference proteome</keyword>
<sequence length="134" mass="13589">MRRATWMVLVGAIVAEVVATLALRAALDSPGWYALTAAGYVTAFVLLALLLRMGAKIGSVYGVWAASGVALTALLAAWLFGEALTWPMVLGIVVVMVGVVLVETGHTDDKPAAPGSAAPGSATGPAGRRTEVGA</sequence>
<dbReference type="Proteomes" id="UP000561011">
    <property type="component" value="Unassembled WGS sequence"/>
</dbReference>
<dbReference type="GO" id="GO:0005886">
    <property type="term" value="C:plasma membrane"/>
    <property type="evidence" value="ECO:0007669"/>
    <property type="project" value="UniProtKB-SubCell"/>
</dbReference>
<reference evidence="10 11" key="1">
    <citation type="submission" date="2020-07" db="EMBL/GenBank/DDBJ databases">
        <title>MOT database genomes.</title>
        <authorList>
            <person name="Joseph S."/>
            <person name="Aduse-Opoku J."/>
            <person name="Hashim A."/>
            <person name="Wade W."/>
            <person name="Curtis M."/>
        </authorList>
    </citation>
    <scope>NUCLEOTIDE SEQUENCE [LARGE SCALE GENOMIC DNA]</scope>
    <source>
        <strain evidence="10 11">DSM 100099</strain>
    </source>
</reference>
<keyword evidence="2" id="KW-0813">Transport</keyword>
<proteinExistence type="inferred from homology"/>
<gene>
    <name evidence="10" type="ORF">HZZ10_04700</name>
</gene>
<feature type="compositionally biased region" description="Low complexity" evidence="8">
    <location>
        <begin position="112"/>
        <end position="127"/>
    </location>
</feature>
<keyword evidence="4 7" id="KW-0812">Transmembrane</keyword>
<dbReference type="InterPro" id="IPR045324">
    <property type="entry name" value="Small_multidrug_res"/>
</dbReference>
<dbReference type="GO" id="GO:0022857">
    <property type="term" value="F:transmembrane transporter activity"/>
    <property type="evidence" value="ECO:0007669"/>
    <property type="project" value="InterPro"/>
</dbReference>
<feature type="transmembrane region" description="Helical" evidence="9">
    <location>
        <begin position="58"/>
        <end position="78"/>
    </location>
</feature>
<evidence type="ECO:0000256" key="7">
    <source>
        <dbReference type="RuleBase" id="RU003942"/>
    </source>
</evidence>
<dbReference type="SUPFAM" id="SSF103481">
    <property type="entry name" value="Multidrug resistance efflux transporter EmrE"/>
    <property type="match status" value="1"/>
</dbReference>
<dbReference type="RefSeq" id="WP_179912612.1">
    <property type="nucleotide sequence ID" value="NZ_JACBYE010000007.1"/>
</dbReference>
<dbReference type="InterPro" id="IPR037185">
    <property type="entry name" value="EmrE-like"/>
</dbReference>
<dbReference type="PANTHER" id="PTHR30561">
    <property type="entry name" value="SMR FAMILY PROTON-DEPENDENT DRUG EFFLUX TRANSPORTER SUGE"/>
    <property type="match status" value="1"/>
</dbReference>
<evidence type="ECO:0000256" key="3">
    <source>
        <dbReference type="ARBA" id="ARBA00022475"/>
    </source>
</evidence>
<dbReference type="Gene3D" id="1.10.3730.20">
    <property type="match status" value="1"/>
</dbReference>
<evidence type="ECO:0000256" key="6">
    <source>
        <dbReference type="ARBA" id="ARBA00023136"/>
    </source>
</evidence>
<organism evidence="10 11">
    <name type="scientific">Sanguibacter inulinus</name>
    <dbReference type="NCBI Taxonomy" id="60922"/>
    <lineage>
        <taxon>Bacteria</taxon>
        <taxon>Bacillati</taxon>
        <taxon>Actinomycetota</taxon>
        <taxon>Actinomycetes</taxon>
        <taxon>Micrococcales</taxon>
        <taxon>Sanguibacteraceae</taxon>
        <taxon>Sanguibacter</taxon>
    </lineage>
</organism>
<keyword evidence="6 9" id="KW-0472">Membrane</keyword>
<evidence type="ECO:0000313" key="11">
    <source>
        <dbReference type="Proteomes" id="UP000561011"/>
    </source>
</evidence>
<comment type="subcellular location">
    <subcellularLocation>
        <location evidence="1 7">Cell membrane</location>
        <topology evidence="1 7">Multi-pass membrane protein</topology>
    </subcellularLocation>
</comment>
<evidence type="ECO:0000313" key="10">
    <source>
        <dbReference type="EMBL" id="NYS92827.1"/>
    </source>
</evidence>
<protein>
    <submittedName>
        <fullName evidence="10">QacE family quaternary ammonium compound efflux SMR transporter</fullName>
    </submittedName>
</protein>
<keyword evidence="3" id="KW-1003">Cell membrane</keyword>
<evidence type="ECO:0000256" key="8">
    <source>
        <dbReference type="SAM" id="MobiDB-lite"/>
    </source>
</evidence>
<evidence type="ECO:0000256" key="4">
    <source>
        <dbReference type="ARBA" id="ARBA00022692"/>
    </source>
</evidence>
<evidence type="ECO:0000256" key="2">
    <source>
        <dbReference type="ARBA" id="ARBA00022448"/>
    </source>
</evidence>
<dbReference type="InterPro" id="IPR000390">
    <property type="entry name" value="Small_drug/metabolite_transptr"/>
</dbReference>